<sequence>MLVLAMVAVLVVLGSATAVLGSVQAARGAARSAADLGAIAGAQAVRAGGPGCAVAAEAVRRNGADLVACELEGGGIVGVRAARAPQLAAGVLGSAQATARAGPRPVS</sequence>
<feature type="signal peptide" evidence="1">
    <location>
        <begin position="1"/>
        <end position="25"/>
    </location>
</feature>
<gene>
    <name evidence="2" type="ORF">GCM10025865_07960</name>
</gene>
<dbReference type="InterPro" id="IPR021202">
    <property type="entry name" value="Rv3654c-like"/>
</dbReference>
<evidence type="ECO:0000313" key="3">
    <source>
        <dbReference type="Proteomes" id="UP001321475"/>
    </source>
</evidence>
<organism evidence="2 3">
    <name type="scientific">Paraoerskovia sediminicola</name>
    <dbReference type="NCBI Taxonomy" id="1138587"/>
    <lineage>
        <taxon>Bacteria</taxon>
        <taxon>Bacillati</taxon>
        <taxon>Actinomycetota</taxon>
        <taxon>Actinomycetes</taxon>
        <taxon>Micrococcales</taxon>
        <taxon>Cellulomonadaceae</taxon>
        <taxon>Paraoerskovia</taxon>
    </lineage>
</organism>
<keyword evidence="3" id="KW-1185">Reference proteome</keyword>
<keyword evidence="1" id="KW-0732">Signal</keyword>
<evidence type="ECO:0008006" key="4">
    <source>
        <dbReference type="Google" id="ProtNLM"/>
    </source>
</evidence>
<name>A0ABN6X9G3_9CELL</name>
<protein>
    <recommendedName>
        <fullName evidence="4">Helicase/secretion neighborhood TadE-like protein</fullName>
    </recommendedName>
</protein>
<feature type="chain" id="PRO_5046182700" description="Helicase/secretion neighborhood TadE-like protein" evidence="1">
    <location>
        <begin position="26"/>
        <end position="107"/>
    </location>
</feature>
<dbReference type="NCBIfam" id="TIGR03816">
    <property type="entry name" value="tadE_like_DECH"/>
    <property type="match status" value="1"/>
</dbReference>
<dbReference type="Proteomes" id="UP001321475">
    <property type="component" value="Chromosome"/>
</dbReference>
<evidence type="ECO:0000256" key="1">
    <source>
        <dbReference type="SAM" id="SignalP"/>
    </source>
</evidence>
<reference evidence="3" key="1">
    <citation type="journal article" date="2019" name="Int. J. Syst. Evol. Microbiol.">
        <title>The Global Catalogue of Microorganisms (GCM) 10K type strain sequencing project: providing services to taxonomists for standard genome sequencing and annotation.</title>
        <authorList>
            <consortium name="The Broad Institute Genomics Platform"/>
            <consortium name="The Broad Institute Genome Sequencing Center for Infectious Disease"/>
            <person name="Wu L."/>
            <person name="Ma J."/>
        </authorList>
    </citation>
    <scope>NUCLEOTIDE SEQUENCE [LARGE SCALE GENOMIC DNA]</scope>
    <source>
        <strain evidence="3">NBRC 108565</strain>
    </source>
</reference>
<accession>A0ABN6X9G3</accession>
<dbReference type="EMBL" id="AP027729">
    <property type="protein sequence ID" value="BDZ41497.1"/>
    <property type="molecule type" value="Genomic_DNA"/>
</dbReference>
<evidence type="ECO:0000313" key="2">
    <source>
        <dbReference type="EMBL" id="BDZ41497.1"/>
    </source>
</evidence>
<proteinExistence type="predicted"/>